<keyword evidence="8" id="KW-0479">Metal-binding</keyword>
<dbReference type="SUPFAM" id="SSF55961">
    <property type="entry name" value="Bet v1-like"/>
    <property type="match status" value="1"/>
</dbReference>
<comment type="similarity">
    <text evidence="4">Belongs to the choline monooxygenase family.</text>
</comment>
<dbReference type="InterPro" id="IPR036922">
    <property type="entry name" value="Rieske_2Fe-2S_sf"/>
</dbReference>
<keyword evidence="15" id="KW-1185">Reference proteome</keyword>
<evidence type="ECO:0000256" key="4">
    <source>
        <dbReference type="ARBA" id="ARBA00010848"/>
    </source>
</evidence>
<evidence type="ECO:0000256" key="6">
    <source>
        <dbReference type="ARBA" id="ARBA00014931"/>
    </source>
</evidence>
<proteinExistence type="inferred from homology"/>
<gene>
    <name evidence="14" type="ORF">K469DRAFT_726444</name>
</gene>
<dbReference type="CDD" id="cd00680">
    <property type="entry name" value="RHO_alpha_C"/>
    <property type="match status" value="1"/>
</dbReference>
<evidence type="ECO:0000256" key="1">
    <source>
        <dbReference type="ARBA" id="ARBA00001962"/>
    </source>
</evidence>
<dbReference type="PRINTS" id="PR00090">
    <property type="entry name" value="RNGDIOXGNASE"/>
</dbReference>
<comment type="pathway">
    <text evidence="3">Amine and polyamine biosynthesis; betaine biosynthesis via choline pathway; betaine aldehyde from choline (monooxygenase route): step 1/1.</text>
</comment>
<keyword evidence="11" id="KW-0411">Iron-sulfur</keyword>
<dbReference type="CDD" id="cd03469">
    <property type="entry name" value="Rieske_RO_Alpha_N"/>
    <property type="match status" value="1"/>
</dbReference>
<protein>
    <recommendedName>
        <fullName evidence="6">Choline monooxygenase, chloroplastic</fullName>
        <ecNumber evidence="5">1.14.15.7</ecNumber>
    </recommendedName>
</protein>
<dbReference type="PANTHER" id="PTHR43756">
    <property type="entry name" value="CHOLINE MONOOXYGENASE, CHLOROPLASTIC"/>
    <property type="match status" value="1"/>
</dbReference>
<dbReference type="EC" id="1.14.15.7" evidence="5"/>
<evidence type="ECO:0000313" key="14">
    <source>
        <dbReference type="EMBL" id="KAF2186008.1"/>
    </source>
</evidence>
<evidence type="ECO:0000256" key="12">
    <source>
        <dbReference type="ARBA" id="ARBA00049097"/>
    </source>
</evidence>
<dbReference type="GO" id="GO:0019285">
    <property type="term" value="P:glycine betaine biosynthetic process from choline"/>
    <property type="evidence" value="ECO:0007669"/>
    <property type="project" value="UniProtKB-UniPathway"/>
</dbReference>
<dbReference type="InterPro" id="IPR017941">
    <property type="entry name" value="Rieske_2Fe-2S"/>
</dbReference>
<accession>A0A6A6E6B3</accession>
<feature type="domain" description="Rieske" evidence="13">
    <location>
        <begin position="50"/>
        <end position="159"/>
    </location>
</feature>
<keyword evidence="7" id="KW-0001">2Fe-2S</keyword>
<comment type="catalytic activity">
    <reaction evidence="12">
        <text>choline + 2 reduced [2Fe-2S]-[ferredoxin] + O2 + 2 H(+) = betaine aldehyde hydrate + 2 oxidized [2Fe-2S]-[ferredoxin] + H2O</text>
        <dbReference type="Rhea" id="RHEA:17769"/>
        <dbReference type="Rhea" id="RHEA-COMP:10000"/>
        <dbReference type="Rhea" id="RHEA-COMP:10001"/>
        <dbReference type="ChEBI" id="CHEBI:15354"/>
        <dbReference type="ChEBI" id="CHEBI:15377"/>
        <dbReference type="ChEBI" id="CHEBI:15378"/>
        <dbReference type="ChEBI" id="CHEBI:15379"/>
        <dbReference type="ChEBI" id="CHEBI:15870"/>
        <dbReference type="ChEBI" id="CHEBI:33737"/>
        <dbReference type="ChEBI" id="CHEBI:33738"/>
        <dbReference type="EC" id="1.14.15.7"/>
    </reaction>
</comment>
<dbReference type="InterPro" id="IPR001663">
    <property type="entry name" value="Rng_hydr_dOase-A"/>
</dbReference>
<evidence type="ECO:0000256" key="3">
    <source>
        <dbReference type="ARBA" id="ARBA00004866"/>
    </source>
</evidence>
<sequence length="412" mass="47526">MAPALLNYFGLGRSATRNEETTPVRALPASWYTSQEMYELERRAIFSRKWLLITHKLRLKEQGDFLRYDIARFDFVLTCDRSGNINAFHNICRHRAYPVVEANKGTAKIFACRYHGWSYGLNGKLAKAPGYQDLDGFDKSQNGLLPIHVHVDTNGFIWVNLDAKEEPEIAWEDDFDTVDKQERFSEFNFDDYEFDHNWEMDGGYNWKILADNFNECYHCKTTHPDVPSLANLESYDVNTKAGHIQHDAGTTSEQRAAGLRIASTYYFPNASMTVTPHFFFVQKFVPSGPTSSSMRYEVFRNKNSSEEDFQLINQMYKRIMSEDKVLCDLAQKNLNAGVFINGEMHPRMEKGPLYFQKVVRDTVTEHHKREKAAKQEIWPARQNLPNNALVSQEDVEFCTGLACSSNNDALVW</sequence>
<dbReference type="UniPathway" id="UPA00529">
    <property type="reaction ID" value="UER00430"/>
</dbReference>
<keyword evidence="9" id="KW-0560">Oxidoreductase</keyword>
<dbReference type="SUPFAM" id="SSF50022">
    <property type="entry name" value="ISP domain"/>
    <property type="match status" value="1"/>
</dbReference>
<evidence type="ECO:0000256" key="2">
    <source>
        <dbReference type="ARBA" id="ARBA00002149"/>
    </source>
</evidence>
<dbReference type="Gene3D" id="3.90.380.10">
    <property type="entry name" value="Naphthalene 1,2-dioxygenase Alpha Subunit, Chain A, domain 1"/>
    <property type="match status" value="2"/>
</dbReference>
<comment type="function">
    <text evidence="2">Catalyzes the first step of the osmoprotectant glycine betaine synthesis.</text>
</comment>
<dbReference type="PANTHER" id="PTHR43756:SF5">
    <property type="entry name" value="CHOLINE MONOOXYGENASE, CHLOROPLASTIC"/>
    <property type="match status" value="1"/>
</dbReference>
<evidence type="ECO:0000256" key="8">
    <source>
        <dbReference type="ARBA" id="ARBA00022723"/>
    </source>
</evidence>
<dbReference type="EMBL" id="ML994631">
    <property type="protein sequence ID" value="KAF2186008.1"/>
    <property type="molecule type" value="Genomic_DNA"/>
</dbReference>
<keyword evidence="10" id="KW-0408">Iron</keyword>
<dbReference type="GO" id="GO:0005506">
    <property type="term" value="F:iron ion binding"/>
    <property type="evidence" value="ECO:0007669"/>
    <property type="project" value="InterPro"/>
</dbReference>
<dbReference type="Gene3D" id="2.102.10.10">
    <property type="entry name" value="Rieske [2Fe-2S] iron-sulphur domain"/>
    <property type="match status" value="1"/>
</dbReference>
<evidence type="ECO:0000256" key="10">
    <source>
        <dbReference type="ARBA" id="ARBA00023004"/>
    </source>
</evidence>
<name>A0A6A6E6B3_9PEZI</name>
<evidence type="ECO:0000256" key="9">
    <source>
        <dbReference type="ARBA" id="ARBA00023002"/>
    </source>
</evidence>
<evidence type="ECO:0000256" key="5">
    <source>
        <dbReference type="ARBA" id="ARBA00012763"/>
    </source>
</evidence>
<dbReference type="GO" id="GO:0051537">
    <property type="term" value="F:2 iron, 2 sulfur cluster binding"/>
    <property type="evidence" value="ECO:0007669"/>
    <property type="project" value="UniProtKB-KW"/>
</dbReference>
<evidence type="ECO:0000256" key="11">
    <source>
        <dbReference type="ARBA" id="ARBA00023014"/>
    </source>
</evidence>
<evidence type="ECO:0000313" key="15">
    <source>
        <dbReference type="Proteomes" id="UP000800200"/>
    </source>
</evidence>
<dbReference type="Pfam" id="PF00355">
    <property type="entry name" value="Rieske"/>
    <property type="match status" value="1"/>
</dbReference>
<evidence type="ECO:0000259" key="13">
    <source>
        <dbReference type="PROSITE" id="PS51296"/>
    </source>
</evidence>
<comment type="cofactor">
    <cofactor evidence="1">
        <name>Fe cation</name>
        <dbReference type="ChEBI" id="CHEBI:24875"/>
    </cofactor>
</comment>
<dbReference type="PROSITE" id="PS51296">
    <property type="entry name" value="RIESKE"/>
    <property type="match status" value="1"/>
</dbReference>
<dbReference type="GO" id="GO:0019133">
    <property type="term" value="F:choline monooxygenase activity"/>
    <property type="evidence" value="ECO:0007669"/>
    <property type="project" value="UniProtKB-EC"/>
</dbReference>
<dbReference type="OrthoDB" id="426882at2759"/>
<dbReference type="Pfam" id="PF00848">
    <property type="entry name" value="Ring_hydroxyl_A"/>
    <property type="match status" value="2"/>
</dbReference>
<reference evidence="14" key="1">
    <citation type="journal article" date="2020" name="Stud. Mycol.">
        <title>101 Dothideomycetes genomes: a test case for predicting lifestyles and emergence of pathogens.</title>
        <authorList>
            <person name="Haridas S."/>
            <person name="Albert R."/>
            <person name="Binder M."/>
            <person name="Bloem J."/>
            <person name="Labutti K."/>
            <person name="Salamov A."/>
            <person name="Andreopoulos B."/>
            <person name="Baker S."/>
            <person name="Barry K."/>
            <person name="Bills G."/>
            <person name="Bluhm B."/>
            <person name="Cannon C."/>
            <person name="Castanera R."/>
            <person name="Culley D."/>
            <person name="Daum C."/>
            <person name="Ezra D."/>
            <person name="Gonzalez J."/>
            <person name="Henrissat B."/>
            <person name="Kuo A."/>
            <person name="Liang C."/>
            <person name="Lipzen A."/>
            <person name="Lutzoni F."/>
            <person name="Magnuson J."/>
            <person name="Mondo S."/>
            <person name="Nolan M."/>
            <person name="Ohm R."/>
            <person name="Pangilinan J."/>
            <person name="Park H.-J."/>
            <person name="Ramirez L."/>
            <person name="Alfaro M."/>
            <person name="Sun H."/>
            <person name="Tritt A."/>
            <person name="Yoshinaga Y."/>
            <person name="Zwiers L.-H."/>
            <person name="Turgeon B."/>
            <person name="Goodwin S."/>
            <person name="Spatafora J."/>
            <person name="Crous P."/>
            <person name="Grigoriev I."/>
        </authorList>
    </citation>
    <scope>NUCLEOTIDE SEQUENCE</scope>
    <source>
        <strain evidence="14">CBS 207.26</strain>
    </source>
</reference>
<dbReference type="InterPro" id="IPR015879">
    <property type="entry name" value="Ring_hydroxy_dOase_asu_C_dom"/>
</dbReference>
<evidence type="ECO:0000256" key="7">
    <source>
        <dbReference type="ARBA" id="ARBA00022714"/>
    </source>
</evidence>
<dbReference type="AlphaFoldDB" id="A0A6A6E6B3"/>
<dbReference type="Proteomes" id="UP000800200">
    <property type="component" value="Unassembled WGS sequence"/>
</dbReference>
<organism evidence="14 15">
    <name type="scientific">Zopfia rhizophila CBS 207.26</name>
    <dbReference type="NCBI Taxonomy" id="1314779"/>
    <lineage>
        <taxon>Eukaryota</taxon>
        <taxon>Fungi</taxon>
        <taxon>Dikarya</taxon>
        <taxon>Ascomycota</taxon>
        <taxon>Pezizomycotina</taxon>
        <taxon>Dothideomycetes</taxon>
        <taxon>Dothideomycetes incertae sedis</taxon>
        <taxon>Zopfiaceae</taxon>
        <taxon>Zopfia</taxon>
    </lineage>
</organism>